<dbReference type="Pfam" id="PF14647">
    <property type="entry name" value="FAM91_N"/>
    <property type="match status" value="1"/>
</dbReference>
<dbReference type="PANTHER" id="PTHR28441">
    <property type="entry name" value="PROTEIN FAM91A1"/>
    <property type="match status" value="1"/>
</dbReference>
<protein>
    <recommendedName>
        <fullName evidence="1">FAM91 N-terminal domain-containing protein</fullName>
    </recommendedName>
</protein>
<organism evidence="2">
    <name type="scientific">Rhizophora mucronata</name>
    <name type="common">Asiatic mangrove</name>
    <dbReference type="NCBI Taxonomy" id="61149"/>
    <lineage>
        <taxon>Eukaryota</taxon>
        <taxon>Viridiplantae</taxon>
        <taxon>Streptophyta</taxon>
        <taxon>Embryophyta</taxon>
        <taxon>Tracheophyta</taxon>
        <taxon>Spermatophyta</taxon>
        <taxon>Magnoliopsida</taxon>
        <taxon>eudicotyledons</taxon>
        <taxon>Gunneridae</taxon>
        <taxon>Pentapetalae</taxon>
        <taxon>rosids</taxon>
        <taxon>fabids</taxon>
        <taxon>Malpighiales</taxon>
        <taxon>Rhizophoraceae</taxon>
        <taxon>Rhizophora</taxon>
    </lineage>
</organism>
<dbReference type="InterPro" id="IPR028091">
    <property type="entry name" value="FAM91_N_dom"/>
</dbReference>
<dbReference type="AlphaFoldDB" id="A0A2P2JCN0"/>
<dbReference type="PANTHER" id="PTHR28441:SF2">
    <property type="entry name" value="PROTEIN FAM91A1"/>
    <property type="match status" value="1"/>
</dbReference>
<evidence type="ECO:0000313" key="2">
    <source>
        <dbReference type="EMBL" id="MBW91187.1"/>
    </source>
</evidence>
<sequence>MATIDKICKEEANAFILFDSNIVKGLYQRGLIYFDVPVYPDDRFKGKHLFLFLGICVL</sequence>
<dbReference type="InterPro" id="IPR039199">
    <property type="entry name" value="FAM91"/>
</dbReference>
<evidence type="ECO:0000259" key="1">
    <source>
        <dbReference type="Pfam" id="PF14647"/>
    </source>
</evidence>
<name>A0A2P2JCN0_RHIMU</name>
<accession>A0A2P2JCN0</accession>
<reference evidence="2" key="1">
    <citation type="submission" date="2018-02" db="EMBL/GenBank/DDBJ databases">
        <title>Rhizophora mucronata_Transcriptome.</title>
        <authorList>
            <person name="Meera S.P."/>
            <person name="Sreeshan A."/>
            <person name="Augustine A."/>
        </authorList>
    </citation>
    <scope>NUCLEOTIDE SEQUENCE</scope>
    <source>
        <tissue evidence="2">Leaf</tissue>
    </source>
</reference>
<proteinExistence type="predicted"/>
<dbReference type="EMBL" id="GGEC01010704">
    <property type="protein sequence ID" value="MBW91187.1"/>
    <property type="molecule type" value="Transcribed_RNA"/>
</dbReference>
<feature type="domain" description="FAM91 N-terminal" evidence="1">
    <location>
        <begin position="3"/>
        <end position="44"/>
    </location>
</feature>